<proteinExistence type="predicted"/>
<reference evidence="2 3" key="1">
    <citation type="submission" date="2018-05" db="EMBL/GenBank/DDBJ databases">
        <title>Streptomyces venezuelae.</title>
        <authorList>
            <person name="Kim W."/>
            <person name="Lee N."/>
            <person name="Cho B.-K."/>
        </authorList>
    </citation>
    <scope>NUCLEOTIDE SEQUENCE [LARGE SCALE GENOMIC DNA]</scope>
    <source>
        <strain evidence="2 3">ATCC 21018</strain>
    </source>
</reference>
<dbReference type="OrthoDB" id="4168098at2"/>
<feature type="region of interest" description="Disordered" evidence="1">
    <location>
        <begin position="33"/>
        <end position="56"/>
    </location>
</feature>
<organism evidence="2 3">
    <name type="scientific">Streptomyces venezuelae</name>
    <dbReference type="NCBI Taxonomy" id="54571"/>
    <lineage>
        <taxon>Bacteria</taxon>
        <taxon>Bacillati</taxon>
        <taxon>Actinomycetota</taxon>
        <taxon>Actinomycetes</taxon>
        <taxon>Kitasatosporales</taxon>
        <taxon>Streptomycetaceae</taxon>
        <taxon>Streptomyces</taxon>
    </lineage>
</organism>
<dbReference type="Proteomes" id="UP000324101">
    <property type="component" value="Chromosome"/>
</dbReference>
<sequence>MRAWFERMAAIPGMAFAGSPGVVRESLPRASVRPDESYGSPMWPMPGGSTSATPASQHVPVEASGAVLIDRVWEALELPGSAMDYHFVLQGAVDRLWTARRSYPPGLELLEVFAQLDLELMEAAPQAVSFDPDVEPITFVRVTSVPRLISLLEREGAFLEALTLAHRLARFSQGEDVVARLVDKTQALAAESSVGGSA</sequence>
<evidence type="ECO:0000256" key="1">
    <source>
        <dbReference type="SAM" id="MobiDB-lite"/>
    </source>
</evidence>
<evidence type="ECO:0000313" key="3">
    <source>
        <dbReference type="Proteomes" id="UP000324101"/>
    </source>
</evidence>
<gene>
    <name evidence="2" type="ORF">DEJ51_31180</name>
</gene>
<accession>A0A5P2E196</accession>
<dbReference type="EMBL" id="CP029189">
    <property type="protein sequence ID" value="QES59321.1"/>
    <property type="molecule type" value="Genomic_DNA"/>
</dbReference>
<dbReference type="AlphaFoldDB" id="A0A5P2E196"/>
<name>A0A5P2E196_STRVZ</name>
<protein>
    <submittedName>
        <fullName evidence="2">Uncharacterized protein</fullName>
    </submittedName>
</protein>
<evidence type="ECO:0000313" key="2">
    <source>
        <dbReference type="EMBL" id="QES59321.1"/>
    </source>
</evidence>